<proteinExistence type="predicted"/>
<dbReference type="EMBL" id="BSYO01000002">
    <property type="protein sequence ID" value="GMH00905.1"/>
    <property type="molecule type" value="Genomic_DNA"/>
</dbReference>
<comment type="caution">
    <text evidence="2">The sequence shown here is derived from an EMBL/GenBank/DDBJ whole genome shotgun (WGS) entry which is preliminary data.</text>
</comment>
<accession>A0AAD3RYK4</accession>
<organism evidence="2 3">
    <name type="scientific">Nepenthes gracilis</name>
    <name type="common">Slender pitcher plant</name>
    <dbReference type="NCBI Taxonomy" id="150966"/>
    <lineage>
        <taxon>Eukaryota</taxon>
        <taxon>Viridiplantae</taxon>
        <taxon>Streptophyta</taxon>
        <taxon>Embryophyta</taxon>
        <taxon>Tracheophyta</taxon>
        <taxon>Spermatophyta</taxon>
        <taxon>Magnoliopsida</taxon>
        <taxon>eudicotyledons</taxon>
        <taxon>Gunneridae</taxon>
        <taxon>Pentapetalae</taxon>
        <taxon>Caryophyllales</taxon>
        <taxon>Nepenthaceae</taxon>
        <taxon>Nepenthes</taxon>
    </lineage>
</organism>
<keyword evidence="3" id="KW-1185">Reference proteome</keyword>
<sequence length="106" mass="11746">MAVPPPLSSYLVAAVFIPRSPPPSSAPQPRRRRLHKSANDALTFKKPKSILKSGIKKILNVDLVAAAVLGRCRRRQLLGIDAVVSTNQQTTPCLWKPQIDLQKREK</sequence>
<protein>
    <submittedName>
        <fullName evidence="2">Uncharacterized protein</fullName>
    </submittedName>
</protein>
<evidence type="ECO:0000313" key="2">
    <source>
        <dbReference type="EMBL" id="GMH00905.1"/>
    </source>
</evidence>
<evidence type="ECO:0000256" key="1">
    <source>
        <dbReference type="SAM" id="MobiDB-lite"/>
    </source>
</evidence>
<dbReference type="AlphaFoldDB" id="A0AAD3RYK4"/>
<dbReference type="Proteomes" id="UP001279734">
    <property type="component" value="Unassembled WGS sequence"/>
</dbReference>
<evidence type="ECO:0000313" key="3">
    <source>
        <dbReference type="Proteomes" id="UP001279734"/>
    </source>
</evidence>
<reference evidence="2" key="1">
    <citation type="submission" date="2023-05" db="EMBL/GenBank/DDBJ databases">
        <title>Nepenthes gracilis genome sequencing.</title>
        <authorList>
            <person name="Fukushima K."/>
        </authorList>
    </citation>
    <scope>NUCLEOTIDE SEQUENCE</scope>
    <source>
        <strain evidence="2">SING2019-196</strain>
    </source>
</reference>
<name>A0AAD3RYK4_NEPGR</name>
<gene>
    <name evidence="2" type="ORF">Nepgr_002744</name>
</gene>
<feature type="region of interest" description="Disordered" evidence="1">
    <location>
        <begin position="20"/>
        <end position="39"/>
    </location>
</feature>